<reference evidence="1 4" key="2">
    <citation type="submission" date="2022-05" db="EMBL/GenBank/DDBJ databases">
        <title>Genome Sequencing of Bee-Associated Microbes.</title>
        <authorList>
            <person name="Dunlap C."/>
        </authorList>
    </citation>
    <scope>NUCLEOTIDE SEQUENCE [LARGE SCALE GENOMIC DNA]</scope>
    <source>
        <strain evidence="1 4">NRRL B-14613</strain>
    </source>
</reference>
<organism evidence="2 3">
    <name type="scientific">Paenibacillus thiaminolyticus</name>
    <name type="common">Bacillus thiaminolyticus</name>
    <dbReference type="NCBI Taxonomy" id="49283"/>
    <lineage>
        <taxon>Bacteria</taxon>
        <taxon>Bacillati</taxon>
        <taxon>Bacillota</taxon>
        <taxon>Bacilli</taxon>
        <taxon>Bacillales</taxon>
        <taxon>Paenibacillaceae</taxon>
        <taxon>Paenibacillus</taxon>
    </lineage>
</organism>
<accession>A0AAP9J2K9</accession>
<evidence type="ECO:0000313" key="2">
    <source>
        <dbReference type="EMBL" id="QDM45772.1"/>
    </source>
</evidence>
<dbReference type="Proteomes" id="UP001209276">
    <property type="component" value="Unassembled WGS sequence"/>
</dbReference>
<keyword evidence="4" id="KW-1185">Reference proteome</keyword>
<protein>
    <submittedName>
        <fullName evidence="2">Uncharacterized protein</fullName>
    </submittedName>
</protein>
<dbReference type="EMBL" id="CP041405">
    <property type="protein sequence ID" value="QDM45772.1"/>
    <property type="molecule type" value="Genomic_DNA"/>
</dbReference>
<reference evidence="2 3" key="1">
    <citation type="submission" date="2019-07" db="EMBL/GenBank/DDBJ databases">
        <title>Paenibacillus thiaminolyticus NRRL B-4156.</title>
        <authorList>
            <person name="Hehnly C."/>
            <person name="Zhang L."/>
        </authorList>
    </citation>
    <scope>NUCLEOTIDE SEQUENCE [LARGE SCALE GENOMIC DNA]</scope>
    <source>
        <strain evidence="2 3">NRRL B-4156</strain>
    </source>
</reference>
<dbReference type="EMBL" id="JAMDMM010000009">
    <property type="protein sequence ID" value="MCY9606174.1"/>
    <property type="molecule type" value="Genomic_DNA"/>
</dbReference>
<evidence type="ECO:0000313" key="1">
    <source>
        <dbReference type="EMBL" id="MCY9606174.1"/>
    </source>
</evidence>
<proteinExistence type="predicted"/>
<evidence type="ECO:0000313" key="3">
    <source>
        <dbReference type="Proteomes" id="UP000315377"/>
    </source>
</evidence>
<dbReference type="GeneID" id="76998547"/>
<evidence type="ECO:0000313" key="4">
    <source>
        <dbReference type="Proteomes" id="UP001209276"/>
    </source>
</evidence>
<dbReference type="AlphaFoldDB" id="A0AAP9J2K9"/>
<dbReference type="Proteomes" id="UP000315377">
    <property type="component" value="Chromosome"/>
</dbReference>
<dbReference type="RefSeq" id="WP_087443143.1">
    <property type="nucleotide sequence ID" value="NZ_CABMNB010000030.1"/>
</dbReference>
<name>A0AAP9J2K9_PANTH</name>
<gene>
    <name evidence="2" type="ORF">FLT43_21540</name>
    <name evidence="1" type="ORF">M5W83_03225</name>
</gene>
<sequence>MTIQHQHRSGPAYLEGVTVPVNPEAWREEEWTGKLQTPEGHTRFYLFYYGELMDELIAATEFAPQLIVAEDAVTGQRYVLFDGCKHGYDAMLCDMYSDEQRNGRTPLLPYIDPDGEDTFEIRITVFYNVDWNEEFSEDVNEEGQLELISGELCSFAEAKRNGFDALSISVVNTSGLETEAAQEELA</sequence>